<sequence length="182" mass="18352">MQELEHDAGLMRVLREHAAERGDAGPPSPSSAPSSVLMAPEEEANVDAQSAQVKTTRSTTEVVPLATTPGGGQRNSRNFVGDDYIPPPFTPLAEEFEGRPAIGNGGGGGGGAGGAARKKDRTPTTPRTWILDTNGAAAATAAATSPAADGGVQGSYFAQSPVEMQSPSALGIVMQGGGPRSA</sequence>
<gene>
    <name evidence="2" type="ORF">VTK73DRAFT_4557</name>
</gene>
<feature type="compositionally biased region" description="Gly residues" evidence="1">
    <location>
        <begin position="103"/>
        <end position="114"/>
    </location>
</feature>
<protein>
    <submittedName>
        <fullName evidence="2">Uncharacterized protein</fullName>
    </submittedName>
</protein>
<dbReference type="Proteomes" id="UP001586593">
    <property type="component" value="Unassembled WGS sequence"/>
</dbReference>
<dbReference type="EMBL" id="JAZHXJ010002584">
    <property type="protein sequence ID" value="KAL1837782.1"/>
    <property type="molecule type" value="Genomic_DNA"/>
</dbReference>
<proteinExistence type="predicted"/>
<feature type="compositionally biased region" description="Basic and acidic residues" evidence="1">
    <location>
        <begin position="1"/>
        <end position="23"/>
    </location>
</feature>
<feature type="compositionally biased region" description="Polar residues" evidence="1">
    <location>
        <begin position="47"/>
        <end position="61"/>
    </location>
</feature>
<evidence type="ECO:0000256" key="1">
    <source>
        <dbReference type="SAM" id="MobiDB-lite"/>
    </source>
</evidence>
<feature type="region of interest" description="Disordered" evidence="1">
    <location>
        <begin position="1"/>
        <end position="154"/>
    </location>
</feature>
<feature type="compositionally biased region" description="Low complexity" evidence="1">
    <location>
        <begin position="136"/>
        <end position="148"/>
    </location>
</feature>
<comment type="caution">
    <text evidence="2">The sequence shown here is derived from an EMBL/GenBank/DDBJ whole genome shotgun (WGS) entry which is preliminary data.</text>
</comment>
<evidence type="ECO:0000313" key="2">
    <source>
        <dbReference type="EMBL" id="KAL1837782.1"/>
    </source>
</evidence>
<reference evidence="2 3" key="1">
    <citation type="journal article" date="2024" name="Commun. Biol.">
        <title>Comparative genomic analysis of thermophilic fungi reveals convergent evolutionary adaptations and gene losses.</title>
        <authorList>
            <person name="Steindorff A.S."/>
            <person name="Aguilar-Pontes M.V."/>
            <person name="Robinson A.J."/>
            <person name="Andreopoulos B."/>
            <person name="LaButti K."/>
            <person name="Kuo A."/>
            <person name="Mondo S."/>
            <person name="Riley R."/>
            <person name="Otillar R."/>
            <person name="Haridas S."/>
            <person name="Lipzen A."/>
            <person name="Grimwood J."/>
            <person name="Schmutz J."/>
            <person name="Clum A."/>
            <person name="Reid I.D."/>
            <person name="Moisan M.C."/>
            <person name="Butler G."/>
            <person name="Nguyen T.T.M."/>
            <person name="Dewar K."/>
            <person name="Conant G."/>
            <person name="Drula E."/>
            <person name="Henrissat B."/>
            <person name="Hansel C."/>
            <person name="Singer S."/>
            <person name="Hutchinson M.I."/>
            <person name="de Vries R.P."/>
            <person name="Natvig D.O."/>
            <person name="Powell A.J."/>
            <person name="Tsang A."/>
            <person name="Grigoriev I.V."/>
        </authorList>
    </citation>
    <scope>NUCLEOTIDE SEQUENCE [LARGE SCALE GENOMIC DNA]</scope>
    <source>
        <strain evidence="2 3">ATCC 24622</strain>
    </source>
</reference>
<name>A0ABR3V894_9PEZI</name>
<evidence type="ECO:0000313" key="3">
    <source>
        <dbReference type="Proteomes" id="UP001586593"/>
    </source>
</evidence>
<keyword evidence="3" id="KW-1185">Reference proteome</keyword>
<accession>A0ABR3V894</accession>
<organism evidence="2 3">
    <name type="scientific">Phialemonium thermophilum</name>
    <dbReference type="NCBI Taxonomy" id="223376"/>
    <lineage>
        <taxon>Eukaryota</taxon>
        <taxon>Fungi</taxon>
        <taxon>Dikarya</taxon>
        <taxon>Ascomycota</taxon>
        <taxon>Pezizomycotina</taxon>
        <taxon>Sordariomycetes</taxon>
        <taxon>Sordariomycetidae</taxon>
        <taxon>Cephalothecales</taxon>
        <taxon>Cephalothecaceae</taxon>
        <taxon>Phialemonium</taxon>
    </lineage>
</organism>